<evidence type="ECO:0000313" key="1">
    <source>
        <dbReference type="EMBL" id="KAJ9651604.1"/>
    </source>
</evidence>
<proteinExistence type="predicted"/>
<keyword evidence="2" id="KW-1185">Reference proteome</keyword>
<reference evidence="1" key="1">
    <citation type="submission" date="2022-10" db="EMBL/GenBank/DDBJ databases">
        <title>Culturing micro-colonial fungi from biological soil crusts in the Mojave desert and describing Neophaeococcomyces mojavensis, and introducing the new genera and species Taxawa tesnikishii.</title>
        <authorList>
            <person name="Kurbessoian T."/>
            <person name="Stajich J.E."/>
        </authorList>
    </citation>
    <scope>NUCLEOTIDE SEQUENCE</scope>
    <source>
        <strain evidence="1">JES_112</strain>
    </source>
</reference>
<comment type="caution">
    <text evidence="1">The sequence shown here is derived from an EMBL/GenBank/DDBJ whole genome shotgun (WGS) entry which is preliminary data.</text>
</comment>
<sequence>MEVVQCKSQRHLPFHTNNIAARLTSLVIHPTRPANVQTTTSIPPMDNNKDIIIISDDEDERPISDDEDGVEHFHYETHQDNFPAPPGPSRTRTNLELSPTARRENKRQKLLDGFRSFPVLPKPVKVEDQDAAPGPAYPRARLNFAQDEQGNTQAFPTFFDEAFYPEEITNLPSSDPPNANLAAARQKPEPGPPYIDDPTFKIRMFCGPGYEQFPVPVALNEEHKKICEKWDAKKQLRNERRRLQQTRDSRFGPYMDPFMEVEESDNDSQNDIISPVEEQCMQNVFEVLPDVDYEFVKGKVHSRYESYRFGDEDIEVIPDTEAIVAEILELDDYPRAKVTLQREKDPFEEETGRTIKWDKNHTAHFHYTLDTVKLLADQFDHVPTFYINKIMMEKRSLWDTYVHINDVDTNYFQQTVKPYRRAKNRRTMIEKKYDRGLDPRGDPNYYASLVNELQAAKQHVARNVLKQVQDQQASDAERANIEKHRAEGRLLECRCCFDDEVPLNRSVPCRAVCAHFFCYDCVRGLADSQIGLMKYEMLCMDSSRCNEKLDTDGIGKAIPVKTFDRLAFNQQQAEIAAAEIEGLEQCPFCDFKAICDPVE</sequence>
<evidence type="ECO:0000313" key="2">
    <source>
        <dbReference type="Proteomes" id="UP001172386"/>
    </source>
</evidence>
<protein>
    <submittedName>
        <fullName evidence="1">Uncharacterized protein</fullName>
    </submittedName>
</protein>
<feature type="non-terminal residue" evidence="1">
    <location>
        <position position="599"/>
    </location>
</feature>
<gene>
    <name evidence="1" type="ORF">H2198_009133</name>
</gene>
<accession>A0ACC2ZVA0</accession>
<dbReference type="EMBL" id="JAPDRQ010000246">
    <property type="protein sequence ID" value="KAJ9651604.1"/>
    <property type="molecule type" value="Genomic_DNA"/>
</dbReference>
<name>A0ACC2ZVA0_9EURO</name>
<dbReference type="Proteomes" id="UP001172386">
    <property type="component" value="Unassembled WGS sequence"/>
</dbReference>
<organism evidence="1 2">
    <name type="scientific">Neophaeococcomyces mojaviensis</name>
    <dbReference type="NCBI Taxonomy" id="3383035"/>
    <lineage>
        <taxon>Eukaryota</taxon>
        <taxon>Fungi</taxon>
        <taxon>Dikarya</taxon>
        <taxon>Ascomycota</taxon>
        <taxon>Pezizomycotina</taxon>
        <taxon>Eurotiomycetes</taxon>
        <taxon>Chaetothyriomycetidae</taxon>
        <taxon>Chaetothyriales</taxon>
        <taxon>Chaetothyriales incertae sedis</taxon>
        <taxon>Neophaeococcomyces</taxon>
    </lineage>
</organism>